<proteinExistence type="predicted"/>
<name>A0ABU9HXB1_9FLAO</name>
<accession>A0ABU9HXB1</accession>
<evidence type="ECO:0000313" key="2">
    <source>
        <dbReference type="Proteomes" id="UP001464555"/>
    </source>
</evidence>
<keyword evidence="2" id="KW-1185">Reference proteome</keyword>
<sequence>MDIEKLRQEIIKKIEETDDMELLLKIRAIIDDYWMVNEPSVQYGIESDEDIVAYTVDGKPLTKAEYIADIDSIINSNEKGIPHHEVKAQMDKWIQDRLSGTL</sequence>
<protein>
    <submittedName>
        <fullName evidence="1">Uncharacterized protein</fullName>
    </submittedName>
</protein>
<gene>
    <name evidence="1" type="ORF">AAEO56_08815</name>
</gene>
<organism evidence="1 2">
    <name type="scientific">Flavobacterium arundinis</name>
    <dbReference type="NCBI Taxonomy" id="3139143"/>
    <lineage>
        <taxon>Bacteria</taxon>
        <taxon>Pseudomonadati</taxon>
        <taxon>Bacteroidota</taxon>
        <taxon>Flavobacteriia</taxon>
        <taxon>Flavobacteriales</taxon>
        <taxon>Flavobacteriaceae</taxon>
        <taxon>Flavobacterium</taxon>
    </lineage>
</organism>
<dbReference type="Proteomes" id="UP001464555">
    <property type="component" value="Unassembled WGS sequence"/>
</dbReference>
<comment type="caution">
    <text evidence="1">The sequence shown here is derived from an EMBL/GenBank/DDBJ whole genome shotgun (WGS) entry which is preliminary data.</text>
</comment>
<dbReference type="RefSeq" id="WP_341696675.1">
    <property type="nucleotide sequence ID" value="NZ_JBBYHR010000004.1"/>
</dbReference>
<dbReference type="EMBL" id="JBBYHR010000004">
    <property type="protein sequence ID" value="MEL1244358.1"/>
    <property type="molecule type" value="Genomic_DNA"/>
</dbReference>
<evidence type="ECO:0000313" key="1">
    <source>
        <dbReference type="EMBL" id="MEL1244358.1"/>
    </source>
</evidence>
<reference evidence="1 2" key="1">
    <citation type="submission" date="2024-04" db="EMBL/GenBank/DDBJ databases">
        <title>Flavobacterium sp. DGU11 16S ribosomal RNA gene Genome sequencing and assembly.</title>
        <authorList>
            <person name="Park S."/>
        </authorList>
    </citation>
    <scope>NUCLEOTIDE SEQUENCE [LARGE SCALE GENOMIC DNA]</scope>
    <source>
        <strain evidence="1 2">DGU11</strain>
    </source>
</reference>